<dbReference type="SUPFAM" id="SSF53335">
    <property type="entry name" value="S-adenosyl-L-methionine-dependent methyltransferases"/>
    <property type="match status" value="1"/>
</dbReference>
<name>Q9LK69_ARATH</name>
<dbReference type="EMBL" id="AB015474">
    <property type="protein sequence ID" value="BAB01739.1"/>
    <property type="status" value="JOINED"/>
    <property type="molecule type" value="Genomic_DNA"/>
</dbReference>
<evidence type="ECO:0000313" key="1">
    <source>
        <dbReference type="EMBL" id="BAB01739.1"/>
    </source>
</evidence>
<reference key="2">
    <citation type="journal article" date="2000" name="Nature">
        <title>Sequence and analysis of chromosome 3 of the plant Arabidopsis thaliana.</title>
        <authorList>
            <consortium name="European Union Chromosome 3 Arabidopsis Sequencing Consortium"/>
            <consortium name="Institute for Genomic Research"/>
            <consortium name="Kazusa DNA Research Institute"/>
            <person name="Salanoubat M."/>
            <person name="Lemcke K."/>
            <person name="Rieger M."/>
            <person name="Ansorge W."/>
            <person name="Unseld M."/>
            <person name="Fartmann B."/>
            <person name="Valle G."/>
            <person name="Blocker H."/>
            <person name="Perez-Alonso M."/>
            <person name="Obermaier B."/>
            <person name="Delseny M."/>
            <person name="Boutry M."/>
            <person name="Grivell L.A."/>
            <person name="Mache R."/>
            <person name="Puigdomenech P."/>
            <person name="De Simone V."/>
            <person name="Choisne N."/>
            <person name="Artiguenave F."/>
            <person name="Robert C."/>
            <person name="Brottier P."/>
            <person name="Wincker P."/>
            <person name="Cattolico L."/>
            <person name="Weissenbach J."/>
            <person name="Saurin W."/>
            <person name="Quetier F."/>
            <person name="Schafer M."/>
            <person name="Muller-Auer S."/>
            <person name="Gabel C."/>
            <person name="Fuchs M."/>
            <person name="Benes V."/>
            <person name="Wurmbach E."/>
            <person name="Drzonek H."/>
            <person name="Erfle H."/>
            <person name="Jordan N."/>
            <person name="Bangert S."/>
            <person name="Wiedelmann R."/>
            <person name="Kranz H."/>
            <person name="Voss H."/>
            <person name="Holland R."/>
            <person name="Brandt P."/>
            <person name="Nyakatura G."/>
            <person name="Vezzi A."/>
            <person name="D'Angelo M."/>
            <person name="Pallavicini A."/>
            <person name="Toppo S."/>
            <person name="Simionati B."/>
            <person name="Conrad A."/>
            <person name="Hornischer K."/>
            <person name="Kauer G."/>
            <person name="Lohnert T.H."/>
            <person name="Nordsiek G."/>
            <person name="Reichelt J."/>
            <person name="Scharfe M."/>
            <person name="Schon O."/>
            <person name="Bargues M."/>
            <person name="Terol J."/>
            <person name="Climent J."/>
            <person name="Navarro P."/>
            <person name="Collado C."/>
            <person name="Perez-Perez A."/>
            <person name="Ottenwalder B."/>
            <person name="Duchemin D."/>
            <person name="Cooke R."/>
            <person name="Laudie M."/>
            <person name="Berger-Llauro C."/>
            <person name="Purnelle B."/>
            <person name="Masuy D."/>
            <person name="de Haan M."/>
            <person name="Maarse A.C."/>
            <person name="Alcaraz J.P."/>
            <person name="Cottet A."/>
            <person name="Casacuberta E."/>
            <person name="Monfort A."/>
            <person name="Argiriou A."/>
            <person name="flores M."/>
            <person name="Liguori R."/>
            <person name="Vitale D."/>
            <person name="Mannhaupt G."/>
            <person name="Haase D."/>
            <person name="Schoof H."/>
            <person name="Rudd S."/>
            <person name="Zaccaria P."/>
            <person name="Mewes H.W."/>
            <person name="Mayer K.F."/>
            <person name="Kaul S."/>
            <person name="Town C.D."/>
            <person name="Koo H.L."/>
            <person name="Tallon L.J."/>
            <person name="Jenkins J."/>
            <person name="Rooney T."/>
            <person name="Rizzo M."/>
            <person name="Walts A."/>
            <person name="Utterback T."/>
            <person name="Fujii C.Y."/>
            <person name="Shea T.P."/>
            <person name="Creasy T.H."/>
            <person name="Haas B."/>
            <person name="Maiti R."/>
            <person name="Wu D."/>
            <person name="Peterson J."/>
            <person name="Van Aken S."/>
            <person name="Pai G."/>
            <person name="Militscher J."/>
            <person name="Sellers P."/>
            <person name="Gill J.E."/>
            <person name="Feldblyum T.V."/>
            <person name="Preuss D."/>
            <person name="Lin X."/>
            <person name="Nierman W.C."/>
            <person name="Salzberg S.L."/>
            <person name="White O."/>
            <person name="Venter J.C."/>
            <person name="Fraser C.M."/>
            <person name="Kaneko T."/>
            <person name="Nakamura Y."/>
            <person name="Sato S."/>
            <person name="Kato T."/>
            <person name="Asamizu E."/>
            <person name="Sasamoto S."/>
            <person name="Kimura T."/>
            <person name="Idesawa K."/>
            <person name="Kawashima K."/>
            <person name="Kishida Y."/>
            <person name="Kiyokawa C."/>
            <person name="Kohara M."/>
            <person name="Matsumoto M."/>
            <person name="Matsuno A."/>
            <person name="Muraki A."/>
            <person name="Nakayama S."/>
            <person name="Nakazaki N."/>
            <person name="Shinpo S."/>
            <person name="Takeuchi C."/>
            <person name="Wada T."/>
            <person name="Watanabe A."/>
            <person name="Yamada M."/>
            <person name="Yasuda M."/>
            <person name="Tabata S."/>
        </authorList>
    </citation>
    <scope>NUCLEOTIDE SEQUENCE [LARGE SCALE GENOMIC DNA]</scope>
    <source>
        <strain>cv. Columbia</strain>
    </source>
</reference>
<sequence length="521" mass="59717">MQYSLTVQIQIHCVPTPKSESSRDLTDTNIKDFQDILIRFLTIGSGSMLLDFRISDIRPNTKISAGMVIAQSLLWKEITLLKKIQHMVLSLTESGARLFVTRFLEQFISIGCVTILEEGGTMFIFGEKDSTCPLKSILKIHSPQFYWKVMTQADLGLADAYISGDFSFVDKDSGLLNLIMILIANRDQRSPKSNLVKKRGWWTPVFLTAGLASVKYYLKHVLKQNTLTQARKNISSHYDLSNEFFGLFMDDTMMYSSAIFKSENEDPRTAQMRKISLLIEKVRSTGDIFLIYNKKSRVHVFFICSLMINCGKFQARIEKNHEVLEMGCGWGTFAIEVVKRTGCKYTGITLSIEQLKYAKAKVKEAGLQGRITFMLCDYRQLSDARKYDRIIACEMIEAVGHEFMDKFFSCCEDALAENGIFVLQFTAIPEALYDESRLTSGICMFFHMSNKTNYYLRRQIIDLGFDDKFIRTWEYYFDYCAAGFKTLTLRSYQIVFSRPGNVAAFGDDDPFRSSTRKNNII</sequence>
<dbReference type="InterPro" id="IPR026669">
    <property type="entry name" value="Arsenite_MeTrfase-like"/>
</dbReference>
<dbReference type="Gene3D" id="3.40.50.150">
    <property type="entry name" value="Vaccinia Virus protein VP39"/>
    <property type="match status" value="1"/>
</dbReference>
<reference evidence="1" key="1">
    <citation type="journal article" date="2000" name="DNA Res.">
        <title>Structural analysis of Arabidopsis thaliana chromosome 3. II. Sequence features of the 4,251,695 bp regions covered by 90 P1, TAC and BAC clones.</title>
        <authorList>
            <person name="Nakamura Y."/>
        </authorList>
    </citation>
    <scope>NUCLEOTIDE SEQUENCE [LARGE SCALE GENOMIC DNA]</scope>
</reference>
<dbReference type="CDD" id="cd02440">
    <property type="entry name" value="AdoMet_MTases"/>
    <property type="match status" value="1"/>
</dbReference>
<dbReference type="EMBL" id="AP000374">
    <property type="protein sequence ID" value="BAB01739.1"/>
    <property type="molecule type" value="Genomic_DNA"/>
</dbReference>
<dbReference type="InterPro" id="IPR029063">
    <property type="entry name" value="SAM-dependent_MTases_sf"/>
</dbReference>
<dbReference type="ExpressionAtlas" id="Q9LK69">
    <property type="expression patterns" value="baseline and differential"/>
</dbReference>
<dbReference type="PANTHER" id="PTHR43675">
    <property type="entry name" value="ARSENITE METHYLTRANSFERASE"/>
    <property type="match status" value="1"/>
</dbReference>
<dbReference type="PANTHER" id="PTHR43675:SF15">
    <property type="entry name" value="CYCLOPROPANE-FATTY-ACYL-PHOSPHOLIPID SYNTHASE"/>
    <property type="match status" value="1"/>
</dbReference>
<organism evidence="1">
    <name type="scientific">Arabidopsis thaliana</name>
    <name type="common">Mouse-ear cress</name>
    <dbReference type="NCBI Taxonomy" id="3702"/>
    <lineage>
        <taxon>Eukaryota</taxon>
        <taxon>Viridiplantae</taxon>
        <taxon>Streptophyta</taxon>
        <taxon>Embryophyta</taxon>
        <taxon>Tracheophyta</taxon>
        <taxon>Spermatophyta</taxon>
        <taxon>Magnoliopsida</taxon>
        <taxon>eudicotyledons</taxon>
        <taxon>Gunneridae</taxon>
        <taxon>Pentapetalae</taxon>
        <taxon>rosids</taxon>
        <taxon>malvids</taxon>
        <taxon>Brassicales</taxon>
        <taxon>Brassicaceae</taxon>
        <taxon>Camelineae</taxon>
        <taxon>Arabidopsis</taxon>
    </lineage>
</organism>
<accession>Q9LK69</accession>
<dbReference type="Pfam" id="PF02353">
    <property type="entry name" value="CMAS"/>
    <property type="match status" value="2"/>
</dbReference>
<protein>
    <recommendedName>
        <fullName evidence="2">Cyclopropane-fatty-acyl-phospholipid synthase</fullName>
    </recommendedName>
</protein>
<proteinExistence type="predicted"/>
<dbReference type="AlphaFoldDB" id="Q9LK69"/>
<evidence type="ECO:0008006" key="2">
    <source>
        <dbReference type="Google" id="ProtNLM"/>
    </source>
</evidence>